<comment type="caution">
    <text evidence="2">The sequence shown here is derived from an EMBL/GenBank/DDBJ whole genome shotgun (WGS) entry which is preliminary data.</text>
</comment>
<evidence type="ECO:0000313" key="3">
    <source>
        <dbReference type="Proteomes" id="UP000485058"/>
    </source>
</evidence>
<dbReference type="PANTHER" id="PTHR40630">
    <property type="entry name" value="POSSIBLE DNA-BINDING PROTEIN"/>
    <property type="match status" value="1"/>
</dbReference>
<feature type="non-terminal residue" evidence="2">
    <location>
        <position position="1"/>
    </location>
</feature>
<feature type="region of interest" description="Disordered" evidence="1">
    <location>
        <begin position="111"/>
        <end position="159"/>
    </location>
</feature>
<organism evidence="2 3">
    <name type="scientific">Haematococcus lacustris</name>
    <name type="common">Green alga</name>
    <name type="synonym">Haematococcus pluvialis</name>
    <dbReference type="NCBI Taxonomy" id="44745"/>
    <lineage>
        <taxon>Eukaryota</taxon>
        <taxon>Viridiplantae</taxon>
        <taxon>Chlorophyta</taxon>
        <taxon>core chlorophytes</taxon>
        <taxon>Chlorophyceae</taxon>
        <taxon>CS clade</taxon>
        <taxon>Chlamydomonadales</taxon>
        <taxon>Haematococcaceae</taxon>
        <taxon>Haematococcus</taxon>
    </lineage>
</organism>
<dbReference type="PANTHER" id="PTHR40630:SF1">
    <property type="entry name" value="DNA-BINDING PROTEIN"/>
    <property type="match status" value="1"/>
</dbReference>
<gene>
    <name evidence="2" type="ORF">HaLaN_10093</name>
</gene>
<dbReference type="AlphaFoldDB" id="A0A699YV92"/>
<protein>
    <submittedName>
        <fullName evidence="2">DNA-binding protein</fullName>
    </submittedName>
</protein>
<evidence type="ECO:0000313" key="2">
    <source>
        <dbReference type="EMBL" id="GFH14103.1"/>
    </source>
</evidence>
<dbReference type="GO" id="GO:0003677">
    <property type="term" value="F:DNA binding"/>
    <property type="evidence" value="ECO:0007669"/>
    <property type="project" value="UniProtKB-KW"/>
</dbReference>
<feature type="region of interest" description="Disordered" evidence="1">
    <location>
        <begin position="60"/>
        <end position="81"/>
    </location>
</feature>
<sequence>YDICVLRSQYAAVNKPESGSVLLSSCVVKMKDRDETCAEFRRSAVNMDADELEQWLHSPESLSVGQVKPGETESQGHMSGRRVLELLKKNDSQLTDDDVDHMRKVISYVKRHTAQRPNKSEQELEHSRWTSSLRNWGHDPMKQPDHEYAEHEGAEDRSG</sequence>
<accession>A0A699YV92</accession>
<proteinExistence type="predicted"/>
<keyword evidence="2" id="KW-0238">DNA-binding</keyword>
<evidence type="ECO:0000256" key="1">
    <source>
        <dbReference type="SAM" id="MobiDB-lite"/>
    </source>
</evidence>
<dbReference type="EMBL" id="BLLF01000686">
    <property type="protein sequence ID" value="GFH14103.1"/>
    <property type="molecule type" value="Genomic_DNA"/>
</dbReference>
<name>A0A699YV92_HAELA</name>
<dbReference type="InterPro" id="IPR021487">
    <property type="entry name" value="DUF3140"/>
</dbReference>
<feature type="compositionally biased region" description="Basic and acidic residues" evidence="1">
    <location>
        <begin position="118"/>
        <end position="128"/>
    </location>
</feature>
<feature type="compositionally biased region" description="Basic and acidic residues" evidence="1">
    <location>
        <begin position="136"/>
        <end position="159"/>
    </location>
</feature>
<reference evidence="2 3" key="1">
    <citation type="submission" date="2020-02" db="EMBL/GenBank/DDBJ databases">
        <title>Draft genome sequence of Haematococcus lacustris strain NIES-144.</title>
        <authorList>
            <person name="Morimoto D."/>
            <person name="Nakagawa S."/>
            <person name="Yoshida T."/>
            <person name="Sawayama S."/>
        </authorList>
    </citation>
    <scope>NUCLEOTIDE SEQUENCE [LARGE SCALE GENOMIC DNA]</scope>
    <source>
        <strain evidence="2 3">NIES-144</strain>
    </source>
</reference>
<dbReference type="Proteomes" id="UP000485058">
    <property type="component" value="Unassembled WGS sequence"/>
</dbReference>
<keyword evidence="3" id="KW-1185">Reference proteome</keyword>
<dbReference type="Pfam" id="PF11338">
    <property type="entry name" value="DUF3140"/>
    <property type="match status" value="1"/>
</dbReference>